<reference evidence="2 3" key="1">
    <citation type="submission" date="2018-06" db="EMBL/GenBank/DDBJ databases">
        <title>Comparative genomics of Brasilonema spp. strains.</title>
        <authorList>
            <person name="Alvarenga D.O."/>
            <person name="Fiore M.F."/>
            <person name="Varani A.M."/>
        </authorList>
    </citation>
    <scope>NUCLEOTIDE SEQUENCE [LARGE SCALE GENOMIC DNA]</scope>
    <source>
        <strain evidence="2 3">SPC951</strain>
    </source>
</reference>
<dbReference type="SUPFAM" id="SSF82153">
    <property type="entry name" value="FAS1 domain"/>
    <property type="match status" value="1"/>
</dbReference>
<dbReference type="InterPro" id="IPR000782">
    <property type="entry name" value="FAS1_domain"/>
</dbReference>
<dbReference type="InterPro" id="IPR036378">
    <property type="entry name" value="FAS1_dom_sf"/>
</dbReference>
<dbReference type="PROSITE" id="PS50213">
    <property type="entry name" value="FAS1"/>
    <property type="match status" value="1"/>
</dbReference>
<sequence length="197" mass="21926">MLNQNRPNALITKSQLKKLACAIGIAGVSTLIAFPVLAKFYAPMYLFQPSAHRNYPYRNSDKTIADTLSQNSKFANLYHELKQAGLLKDLKQGNYTIFAPTNEAFNALPKNVFERYSQSQNRLRVLKYHLVASEIKAKDAKELNGKLITTVEGDQIKITVDPQDTVKLNDATGKHPSIKASNGVIIEVDKVLLPRGL</sequence>
<feature type="domain" description="FAS1" evidence="1">
    <location>
        <begin position="61"/>
        <end position="192"/>
    </location>
</feature>
<dbReference type="PANTHER" id="PTHR10900">
    <property type="entry name" value="PERIOSTIN-RELATED"/>
    <property type="match status" value="1"/>
</dbReference>
<dbReference type="RefSeq" id="WP_169155631.1">
    <property type="nucleotide sequence ID" value="NZ_CAWPJE010000072.1"/>
</dbReference>
<proteinExistence type="predicted"/>
<dbReference type="Gene3D" id="2.30.180.10">
    <property type="entry name" value="FAS1 domain"/>
    <property type="match status" value="1"/>
</dbReference>
<dbReference type="EMBL" id="QMEB01000090">
    <property type="protein sequence ID" value="NMG20370.1"/>
    <property type="molecule type" value="Genomic_DNA"/>
</dbReference>
<comment type="caution">
    <text evidence="2">The sequence shown here is derived from an EMBL/GenBank/DDBJ whole genome shotgun (WGS) entry which is preliminary data.</text>
</comment>
<dbReference type="InterPro" id="IPR050904">
    <property type="entry name" value="Adhesion/Biosynth-related"/>
</dbReference>
<dbReference type="SMART" id="SM00554">
    <property type="entry name" value="FAS1"/>
    <property type="match status" value="1"/>
</dbReference>
<dbReference type="Pfam" id="PF02469">
    <property type="entry name" value="Fasciclin"/>
    <property type="match status" value="1"/>
</dbReference>
<protein>
    <submittedName>
        <fullName evidence="2">Fasciclin domain-containing protein</fullName>
    </submittedName>
</protein>
<accession>A0ABX1P7K2</accession>
<evidence type="ECO:0000313" key="3">
    <source>
        <dbReference type="Proteomes" id="UP000718564"/>
    </source>
</evidence>
<keyword evidence="3" id="KW-1185">Reference proteome</keyword>
<evidence type="ECO:0000259" key="1">
    <source>
        <dbReference type="PROSITE" id="PS50213"/>
    </source>
</evidence>
<name>A0ABX1P7K2_9CYAN</name>
<dbReference type="Proteomes" id="UP000718564">
    <property type="component" value="Unassembled WGS sequence"/>
</dbReference>
<organism evidence="2 3">
    <name type="scientific">Brasilonema bromeliae SPC951</name>
    <dbReference type="NCBI Taxonomy" id="385972"/>
    <lineage>
        <taxon>Bacteria</taxon>
        <taxon>Bacillati</taxon>
        <taxon>Cyanobacteriota</taxon>
        <taxon>Cyanophyceae</taxon>
        <taxon>Nostocales</taxon>
        <taxon>Scytonemataceae</taxon>
        <taxon>Brasilonema</taxon>
        <taxon>Bromeliae group (in: Brasilonema)</taxon>
    </lineage>
</organism>
<gene>
    <name evidence="2" type="ORF">DP116_13230</name>
</gene>
<evidence type="ECO:0000313" key="2">
    <source>
        <dbReference type="EMBL" id="NMG20370.1"/>
    </source>
</evidence>